<dbReference type="AlphaFoldDB" id="A0A2V5LDB7"/>
<comment type="caution">
    <text evidence="2">The sequence shown here is derived from an EMBL/GenBank/DDBJ whole genome shotgun (WGS) entry which is preliminary data.</text>
</comment>
<dbReference type="Pfam" id="PF04972">
    <property type="entry name" value="BON"/>
    <property type="match status" value="3"/>
</dbReference>
<dbReference type="EMBL" id="QJVD01000059">
    <property type="protein sequence ID" value="PYI64280.1"/>
    <property type="molecule type" value="Genomic_DNA"/>
</dbReference>
<evidence type="ECO:0000313" key="3">
    <source>
        <dbReference type="Proteomes" id="UP000247832"/>
    </source>
</evidence>
<feature type="domain" description="BON" evidence="1">
    <location>
        <begin position="154"/>
        <end position="222"/>
    </location>
</feature>
<dbReference type="InterPro" id="IPR051686">
    <property type="entry name" value="Lipoprotein_DolP"/>
</dbReference>
<keyword evidence="3" id="KW-1185">Reference proteome</keyword>
<reference evidence="2 3" key="1">
    <citation type="submission" date="2018-05" db="EMBL/GenBank/DDBJ databases">
        <title>Genetic diversity of glacier-inhabiting Cryobacterium bacteria in China and description of Cryobacterium mengkeensis sp. nov. and Arthrobacter glacialis sp. nov.</title>
        <authorList>
            <person name="Liu Q."/>
            <person name="Xin Y.-H."/>
        </authorList>
    </citation>
    <scope>NUCLEOTIDE SEQUENCE [LARGE SCALE GENOMIC DNA]</scope>
    <source>
        <strain evidence="2 3">LI2</strain>
    </source>
</reference>
<dbReference type="Gene3D" id="3.30.1340.30">
    <property type="match status" value="3"/>
</dbReference>
<dbReference type="Proteomes" id="UP000247832">
    <property type="component" value="Unassembled WGS sequence"/>
</dbReference>
<accession>A0A2V5LDB7</accession>
<dbReference type="OrthoDB" id="870892at2"/>
<evidence type="ECO:0000313" key="2">
    <source>
        <dbReference type="EMBL" id="PYI64280.1"/>
    </source>
</evidence>
<sequence>MTTSSVTRIDHDLQTAVEEELDWAPEVDAASIGVAVNSGAVILTGEVRDHSECVAAQQAALRVRGVSAVVDDLKVHPHVSWPASEIEIATAVANALRWASNVPETVQAEIKDHKVTLVGTVHWDFERLAARDAVHYLRGVYAVDNQITLSARPSAIDTGARIKDAIRRNAQLDANHISVDVDGNTVTLSGQVRSWSEKEQAAAASWASPHVTDVKNDLEVRAL</sequence>
<dbReference type="InterPro" id="IPR014004">
    <property type="entry name" value="Transpt-assoc_nodulatn_dom_bac"/>
</dbReference>
<evidence type="ECO:0000259" key="1">
    <source>
        <dbReference type="PROSITE" id="PS50914"/>
    </source>
</evidence>
<dbReference type="PROSITE" id="PS50914">
    <property type="entry name" value="BON"/>
    <property type="match status" value="3"/>
</dbReference>
<feature type="domain" description="BON" evidence="1">
    <location>
        <begin position="9"/>
        <end position="77"/>
    </location>
</feature>
<organism evidence="2 3">
    <name type="scientific">Arthrobacter livingstonensis</name>
    <dbReference type="NCBI Taxonomy" id="670078"/>
    <lineage>
        <taxon>Bacteria</taxon>
        <taxon>Bacillati</taxon>
        <taxon>Actinomycetota</taxon>
        <taxon>Actinomycetes</taxon>
        <taxon>Micrococcales</taxon>
        <taxon>Micrococcaceae</taxon>
        <taxon>Arthrobacter</taxon>
    </lineage>
</organism>
<dbReference type="PANTHER" id="PTHR34606">
    <property type="entry name" value="BON DOMAIN-CONTAINING PROTEIN"/>
    <property type="match status" value="1"/>
</dbReference>
<dbReference type="SMART" id="SM00749">
    <property type="entry name" value="BON"/>
    <property type="match status" value="3"/>
</dbReference>
<protein>
    <submittedName>
        <fullName evidence="2">Transporter</fullName>
    </submittedName>
</protein>
<name>A0A2V5LDB7_9MICC</name>
<feature type="domain" description="BON" evidence="1">
    <location>
        <begin position="84"/>
        <end position="151"/>
    </location>
</feature>
<dbReference type="InterPro" id="IPR007055">
    <property type="entry name" value="BON_dom"/>
</dbReference>
<proteinExistence type="predicted"/>
<gene>
    <name evidence="2" type="ORF">CVV68_22330</name>
</gene>
<dbReference type="PANTHER" id="PTHR34606:SF15">
    <property type="entry name" value="BON DOMAIN-CONTAINING PROTEIN"/>
    <property type="match status" value="1"/>
</dbReference>
<dbReference type="RefSeq" id="WP_110503185.1">
    <property type="nucleotide sequence ID" value="NZ_QJVD01000059.1"/>
</dbReference>